<proteinExistence type="predicted"/>
<keyword evidence="2" id="KW-1185">Reference proteome</keyword>
<gene>
    <name evidence="1" type="ORF">Acr_08g0003850</name>
</gene>
<protein>
    <submittedName>
        <fullName evidence="1">Uncharacterized protein</fullName>
    </submittedName>
</protein>
<comment type="caution">
    <text evidence="1">The sequence shown here is derived from an EMBL/GenBank/DDBJ whole genome shotgun (WGS) entry which is preliminary data.</text>
</comment>
<evidence type="ECO:0000313" key="2">
    <source>
        <dbReference type="Proteomes" id="UP000585474"/>
    </source>
</evidence>
<dbReference type="OrthoDB" id="66620at2759"/>
<dbReference type="AlphaFoldDB" id="A0A7J0F1A3"/>
<reference evidence="1 2" key="1">
    <citation type="submission" date="2019-07" db="EMBL/GenBank/DDBJ databases">
        <title>De Novo Assembly of kiwifruit Actinidia rufa.</title>
        <authorList>
            <person name="Sugita-Konishi S."/>
            <person name="Sato K."/>
            <person name="Mori E."/>
            <person name="Abe Y."/>
            <person name="Kisaki G."/>
            <person name="Hamano K."/>
            <person name="Suezawa K."/>
            <person name="Otani M."/>
            <person name="Fukuda T."/>
            <person name="Manabe T."/>
            <person name="Gomi K."/>
            <person name="Tabuchi M."/>
            <person name="Akimitsu K."/>
            <person name="Kataoka I."/>
        </authorList>
    </citation>
    <scope>NUCLEOTIDE SEQUENCE [LARGE SCALE GENOMIC DNA]</scope>
    <source>
        <strain evidence="2">cv. Fuchu</strain>
    </source>
</reference>
<sequence>MNSPLHSAIVRSSHFRHEFSGTGTLVSAKLDDLDPARRRRALKKVDRELSKGNYKTALTLVKQLQGKPRGLRGFGAAKQVLSLSLNIRLAA</sequence>
<dbReference type="EMBL" id="BJWL01000008">
    <property type="protein sequence ID" value="GFY91989.1"/>
    <property type="molecule type" value="Genomic_DNA"/>
</dbReference>
<dbReference type="Proteomes" id="UP000585474">
    <property type="component" value="Unassembled WGS sequence"/>
</dbReference>
<evidence type="ECO:0000313" key="1">
    <source>
        <dbReference type="EMBL" id="GFY91989.1"/>
    </source>
</evidence>
<organism evidence="1 2">
    <name type="scientific">Actinidia rufa</name>
    <dbReference type="NCBI Taxonomy" id="165716"/>
    <lineage>
        <taxon>Eukaryota</taxon>
        <taxon>Viridiplantae</taxon>
        <taxon>Streptophyta</taxon>
        <taxon>Embryophyta</taxon>
        <taxon>Tracheophyta</taxon>
        <taxon>Spermatophyta</taxon>
        <taxon>Magnoliopsida</taxon>
        <taxon>eudicotyledons</taxon>
        <taxon>Gunneridae</taxon>
        <taxon>Pentapetalae</taxon>
        <taxon>asterids</taxon>
        <taxon>Ericales</taxon>
        <taxon>Actinidiaceae</taxon>
        <taxon>Actinidia</taxon>
    </lineage>
</organism>
<accession>A0A7J0F1A3</accession>
<name>A0A7J0F1A3_9ERIC</name>